<name>A0A9P6ERS3_9AGAR</name>
<proteinExistence type="predicted"/>
<dbReference type="AlphaFoldDB" id="A0A9P6ERS3"/>
<gene>
    <name evidence="2" type="ORF">CPB83DRAFT_889659</name>
</gene>
<feature type="compositionally biased region" description="Basic and acidic residues" evidence="1">
    <location>
        <begin position="611"/>
        <end position="629"/>
    </location>
</feature>
<evidence type="ECO:0000256" key="1">
    <source>
        <dbReference type="SAM" id="MobiDB-lite"/>
    </source>
</evidence>
<evidence type="ECO:0000313" key="2">
    <source>
        <dbReference type="EMBL" id="KAF9533864.1"/>
    </source>
</evidence>
<feature type="compositionally biased region" description="Low complexity" evidence="1">
    <location>
        <begin position="738"/>
        <end position="753"/>
    </location>
</feature>
<feature type="compositionally biased region" description="Basic and acidic residues" evidence="1">
    <location>
        <begin position="527"/>
        <end position="537"/>
    </location>
</feature>
<feature type="compositionally biased region" description="Low complexity" evidence="1">
    <location>
        <begin position="323"/>
        <end position="347"/>
    </location>
</feature>
<feature type="region of interest" description="Disordered" evidence="1">
    <location>
        <begin position="251"/>
        <end position="386"/>
    </location>
</feature>
<feature type="compositionally biased region" description="Polar residues" evidence="1">
    <location>
        <begin position="1"/>
        <end position="14"/>
    </location>
</feature>
<feature type="region of interest" description="Disordered" evidence="1">
    <location>
        <begin position="401"/>
        <end position="785"/>
    </location>
</feature>
<keyword evidence="3" id="KW-1185">Reference proteome</keyword>
<feature type="compositionally biased region" description="Low complexity" evidence="1">
    <location>
        <begin position="488"/>
        <end position="514"/>
    </location>
</feature>
<feature type="compositionally biased region" description="Low complexity" evidence="1">
    <location>
        <begin position="632"/>
        <end position="646"/>
    </location>
</feature>
<comment type="caution">
    <text evidence="2">The sequence shown here is derived from an EMBL/GenBank/DDBJ whole genome shotgun (WGS) entry which is preliminary data.</text>
</comment>
<accession>A0A9P6ERS3</accession>
<feature type="region of interest" description="Disordered" evidence="1">
    <location>
        <begin position="1"/>
        <end position="60"/>
    </location>
</feature>
<reference evidence="2" key="1">
    <citation type="submission" date="2020-11" db="EMBL/GenBank/DDBJ databases">
        <authorList>
            <consortium name="DOE Joint Genome Institute"/>
            <person name="Ahrendt S."/>
            <person name="Riley R."/>
            <person name="Andreopoulos W."/>
            <person name="Labutti K."/>
            <person name="Pangilinan J."/>
            <person name="Ruiz-Duenas F.J."/>
            <person name="Barrasa J.M."/>
            <person name="Sanchez-Garcia M."/>
            <person name="Camarero S."/>
            <person name="Miyauchi S."/>
            <person name="Serrano A."/>
            <person name="Linde D."/>
            <person name="Babiker R."/>
            <person name="Drula E."/>
            <person name="Ayuso-Fernandez I."/>
            <person name="Pacheco R."/>
            <person name="Padilla G."/>
            <person name="Ferreira P."/>
            <person name="Barriuso J."/>
            <person name="Kellner H."/>
            <person name="Castanera R."/>
            <person name="Alfaro M."/>
            <person name="Ramirez L."/>
            <person name="Pisabarro A.G."/>
            <person name="Kuo A."/>
            <person name="Tritt A."/>
            <person name="Lipzen A."/>
            <person name="He G."/>
            <person name="Yan M."/>
            <person name="Ng V."/>
            <person name="Cullen D."/>
            <person name="Martin F."/>
            <person name="Rosso M.-N."/>
            <person name="Henrissat B."/>
            <person name="Hibbett D."/>
            <person name="Martinez A.T."/>
            <person name="Grigoriev I.V."/>
        </authorList>
    </citation>
    <scope>NUCLEOTIDE SEQUENCE</scope>
    <source>
        <strain evidence="2">CBS 506.95</strain>
    </source>
</reference>
<sequence length="828" mass="86961">MTNSLQSRTRQGLNPLSIVLPHPPLPRRKSSLLSVGSGAVATPQLQPQQQFQAGPRTPRSCASPCLPTGIYYPANRKSTDSWNSSNADEMEFDWLPEQVLLLQRTLDALPSHLVTPFNGPIPPSNLLDKIARGVSQAKGPTEWPHSIRHTRVKLLELARAKAKEDKALQEADRSRNVIREEVEVEMGLDEAEGANYSYFHDREEKPVNLGLNSPHIKRPLYRQSSMDFIRPSQEDLKGNASIARLSKRLQRSDRLFPNPSYHPYSRTTPRTFASSSAAANDNPPDLSSVPSLISPSTPSSSTLNTLSSYGLGGPGPGGRVLRRSASSMSTSTTSSMNMSIYTSSSGSAPDPRVQRILRSSSFYGPAISSTPPPPPPKDLPILTSRPAVGVKRAPSYGALAQGVRTELAQHGRKGSGSYPSSDEEEKGRDSNRKKARKVSGAGAGAGAGSSSAVKRPVILPLPSLVPPKREDLAMASTSTSGGSGSSGSGMSMFDSTGTAGGKSSTSCATSVSSSGGMGVGNGNGKVVLKEREREKVKVPPTPTPKTRSKTKSGGTPVKEIRSAAVAASPTPKKEKEKVVKVRSITNTAGLGTISSGSPPLPAVSASGKVVSRKEGKRGSENENENENKRSGSHSATTSPSTSRSQTQHGRAAVGEPRARRPAPMNLQRNPSMFGAELPALPSPSLGPSSLQASASSSSPTSDRKTKERKTRTKEVYTRIVAAHMSMSPAGVSPPATPMSPSLSLTLSPAFISPSAPPTAPTSPMSPASPLSPAQSGGTGKERTLRRVRRLAPARRISFGSLVAPSEGGGGMAGGEQSCLQLGSAFQLG</sequence>
<dbReference type="OrthoDB" id="433738at2759"/>
<evidence type="ECO:0000313" key="3">
    <source>
        <dbReference type="Proteomes" id="UP000807306"/>
    </source>
</evidence>
<protein>
    <submittedName>
        <fullName evidence="2">Uncharacterized protein</fullName>
    </submittedName>
</protein>
<feature type="compositionally biased region" description="Low complexity" evidence="1">
    <location>
        <begin position="273"/>
        <end position="309"/>
    </location>
</feature>
<feature type="compositionally biased region" description="Low complexity" evidence="1">
    <location>
        <begin position="675"/>
        <end position="700"/>
    </location>
</feature>
<feature type="compositionally biased region" description="Low complexity" evidence="1">
    <location>
        <begin position="448"/>
        <end position="462"/>
    </location>
</feature>
<feature type="compositionally biased region" description="Low complexity" evidence="1">
    <location>
        <begin position="43"/>
        <end position="52"/>
    </location>
</feature>
<dbReference type="EMBL" id="MU157827">
    <property type="protein sequence ID" value="KAF9533864.1"/>
    <property type="molecule type" value="Genomic_DNA"/>
</dbReference>
<organism evidence="2 3">
    <name type="scientific">Crepidotus variabilis</name>
    <dbReference type="NCBI Taxonomy" id="179855"/>
    <lineage>
        <taxon>Eukaryota</taxon>
        <taxon>Fungi</taxon>
        <taxon>Dikarya</taxon>
        <taxon>Basidiomycota</taxon>
        <taxon>Agaricomycotina</taxon>
        <taxon>Agaricomycetes</taxon>
        <taxon>Agaricomycetidae</taxon>
        <taxon>Agaricales</taxon>
        <taxon>Agaricineae</taxon>
        <taxon>Crepidotaceae</taxon>
        <taxon>Crepidotus</taxon>
    </lineage>
</organism>
<feature type="compositionally biased region" description="Polar residues" evidence="1">
    <location>
        <begin position="583"/>
        <end position="597"/>
    </location>
</feature>
<dbReference type="Proteomes" id="UP000807306">
    <property type="component" value="Unassembled WGS sequence"/>
</dbReference>
<feature type="compositionally biased region" description="Low complexity" evidence="1">
    <location>
        <begin position="761"/>
        <end position="775"/>
    </location>
</feature>